<comment type="caution">
    <text evidence="1">The sequence shown here is derived from an EMBL/GenBank/DDBJ whole genome shotgun (WGS) entry which is preliminary data.</text>
</comment>
<evidence type="ECO:0000313" key="2">
    <source>
        <dbReference type="Proteomes" id="UP000002748"/>
    </source>
</evidence>
<dbReference type="RefSeq" id="XP_014176242.1">
    <property type="nucleotide sequence ID" value="XM_014320767.1"/>
</dbReference>
<dbReference type="GO" id="GO:0005198">
    <property type="term" value="F:structural molecule activity"/>
    <property type="evidence" value="ECO:0007669"/>
    <property type="project" value="InterPro"/>
</dbReference>
<dbReference type="GO" id="GO:0006886">
    <property type="term" value="P:intracellular protein transport"/>
    <property type="evidence" value="ECO:0007669"/>
    <property type="project" value="InterPro"/>
</dbReference>
<dbReference type="Pfam" id="PF01394">
    <property type="entry name" value="Clathrin_propel"/>
    <property type="match status" value="3"/>
</dbReference>
<dbReference type="GO" id="GO:0030130">
    <property type="term" value="C:clathrin coat of trans-Golgi network vesicle"/>
    <property type="evidence" value="ECO:0007669"/>
    <property type="project" value="InterPro"/>
</dbReference>
<protein>
    <submittedName>
        <fullName evidence="1">Clathrin heavy chain 1</fullName>
    </submittedName>
</protein>
<dbReference type="EMBL" id="ALBS01000340">
    <property type="protein sequence ID" value="EJT45033.1"/>
    <property type="molecule type" value="Genomic_DNA"/>
</dbReference>
<dbReference type="GO" id="GO:0030132">
    <property type="term" value="C:clathrin coat of coated pit"/>
    <property type="evidence" value="ECO:0007669"/>
    <property type="project" value="InterPro"/>
</dbReference>
<dbReference type="Gene3D" id="2.130.10.110">
    <property type="entry name" value="Clathrin heavy-chain terminal domain"/>
    <property type="match status" value="1"/>
</dbReference>
<name>J5Q1Y8_TRIAS</name>
<dbReference type="GO" id="GO:0006895">
    <property type="term" value="P:Golgi to endosome transport"/>
    <property type="evidence" value="ECO:0007669"/>
    <property type="project" value="TreeGrafter"/>
</dbReference>
<dbReference type="InterPro" id="IPR022365">
    <property type="entry name" value="Clathrin_H-chain_propeller_rpt"/>
</dbReference>
<dbReference type="GO" id="GO:0005829">
    <property type="term" value="C:cytosol"/>
    <property type="evidence" value="ECO:0007669"/>
    <property type="project" value="GOC"/>
</dbReference>
<accession>J5Q1Y8</accession>
<dbReference type="SUPFAM" id="SSF50989">
    <property type="entry name" value="Clathrin heavy-chain terminal domain"/>
    <property type="match status" value="1"/>
</dbReference>
<gene>
    <name evidence="1" type="ORF">A1Q1_06617</name>
</gene>
<dbReference type="GO" id="GO:0032051">
    <property type="term" value="F:clathrin light chain binding"/>
    <property type="evidence" value="ECO:0007669"/>
    <property type="project" value="TreeGrafter"/>
</dbReference>
<sequence length="338" mass="37180">MGDKPIVFTEHVQLTALGIQPASISFQTLTLESDHFICVRENVNDTNQVVIVDLADANNVMRRPTGRQLQVFNLATKQKLGSHVMNEDVTFWAWINDTTLGMVTEHSVYHWKVTEGQAAPQKIFDRHASLNGNQIINYRMSEDGQWLVLVGISSNPAAGQPGSNAFKIKGSMQLYSLERGVSQPIEGHAAAFTSVKMEGASQPSKLFCFAVRSGNGAKLHVVEIGHQAGQPAFPKKAVDVFFPPEATNDFPVAMQVSKKHGIIYLVTKFGFIHLYEVESGQCIYMNRISGDTIFTTAPYEQLNGIIGVNRKGQVLSVSVDEDTIVPFIQSKLGFQGII</sequence>
<organism evidence="1 2">
    <name type="scientific">Trichosporon asahii var. asahii (strain ATCC 90039 / CBS 2479 / JCM 2466 / KCTC 7840 / NBRC 103889/ NCYC 2677 / UAMH 7654)</name>
    <name type="common">Yeast</name>
    <dbReference type="NCBI Taxonomy" id="1186058"/>
    <lineage>
        <taxon>Eukaryota</taxon>
        <taxon>Fungi</taxon>
        <taxon>Dikarya</taxon>
        <taxon>Basidiomycota</taxon>
        <taxon>Agaricomycotina</taxon>
        <taxon>Tremellomycetes</taxon>
        <taxon>Trichosporonales</taxon>
        <taxon>Trichosporonaceae</taxon>
        <taxon>Trichosporon</taxon>
    </lineage>
</organism>
<dbReference type="FunFam" id="2.130.10.110:FF:000003">
    <property type="entry name" value="Clathrin heavy chain"/>
    <property type="match status" value="1"/>
</dbReference>
<dbReference type="GO" id="GO:0071439">
    <property type="term" value="C:clathrin complex"/>
    <property type="evidence" value="ECO:0007669"/>
    <property type="project" value="TreeGrafter"/>
</dbReference>
<dbReference type="GO" id="GO:0030479">
    <property type="term" value="C:actin cortical patch"/>
    <property type="evidence" value="ECO:0007669"/>
    <property type="project" value="TreeGrafter"/>
</dbReference>
<dbReference type="Proteomes" id="UP000002748">
    <property type="component" value="Unassembled WGS sequence"/>
</dbReference>
<dbReference type="PANTHER" id="PTHR10292">
    <property type="entry name" value="CLATHRIN HEAVY CHAIN RELATED"/>
    <property type="match status" value="1"/>
</dbReference>
<dbReference type="KEGG" id="tasa:A1Q1_06617"/>
<dbReference type="AlphaFoldDB" id="J5Q1Y8"/>
<evidence type="ECO:0000313" key="1">
    <source>
        <dbReference type="EMBL" id="EJT45033.1"/>
    </source>
</evidence>
<reference evidence="1 2" key="1">
    <citation type="journal article" date="2012" name="Eukaryot. Cell">
        <title>Draft genome sequence of CBS 2479, the standard type strain of Trichosporon asahii.</title>
        <authorList>
            <person name="Yang R.Y."/>
            <person name="Li H.T."/>
            <person name="Zhu H."/>
            <person name="Zhou G.P."/>
            <person name="Wang M."/>
            <person name="Wang L."/>
        </authorList>
    </citation>
    <scope>NUCLEOTIDE SEQUENCE [LARGE SCALE GENOMIC DNA]</scope>
    <source>
        <strain evidence="2">ATCC 90039 / CBS 2479 / JCM 2466 / KCTC 7840 / NCYC 2677 / UAMH 7654</strain>
    </source>
</reference>
<dbReference type="VEuPathDB" id="FungiDB:A1Q1_06617"/>
<dbReference type="GO" id="GO:0006898">
    <property type="term" value="P:receptor-mediated endocytosis"/>
    <property type="evidence" value="ECO:0007669"/>
    <property type="project" value="TreeGrafter"/>
</dbReference>
<dbReference type="OrthoDB" id="2670259at2759"/>
<dbReference type="HOGENOM" id="CLU_029006_0_0_1"/>
<dbReference type="InterPro" id="IPR016025">
    <property type="entry name" value="Clathrin_H-chain_N"/>
</dbReference>
<dbReference type="GeneID" id="25990129"/>
<dbReference type="PANTHER" id="PTHR10292:SF1">
    <property type="entry name" value="CLATHRIN HEAVY CHAIN"/>
    <property type="match status" value="1"/>
</dbReference>
<proteinExistence type="predicted"/>